<dbReference type="Pfam" id="PF00501">
    <property type="entry name" value="AMP-binding"/>
    <property type="match status" value="1"/>
</dbReference>
<dbReference type="PANTHER" id="PTHR24096:SF420">
    <property type="entry name" value="LONG-CHAIN-FATTY-ACID--COA LIGASE-RELATED"/>
    <property type="match status" value="1"/>
</dbReference>
<dbReference type="AlphaFoldDB" id="A0A348WPW2"/>
<accession>A0A348WPW2</accession>
<organism evidence="2 3">
    <name type="scientific">Idiomarina baltica</name>
    <dbReference type="NCBI Taxonomy" id="190892"/>
    <lineage>
        <taxon>Bacteria</taxon>
        <taxon>Pseudomonadati</taxon>
        <taxon>Pseudomonadota</taxon>
        <taxon>Gammaproteobacteria</taxon>
        <taxon>Alteromonadales</taxon>
        <taxon>Idiomarinaceae</taxon>
        <taxon>Idiomarina</taxon>
    </lineage>
</organism>
<dbReference type="InterPro" id="IPR045851">
    <property type="entry name" value="AMP-bd_C_sf"/>
</dbReference>
<protein>
    <recommendedName>
        <fullName evidence="1">AMP-dependent synthetase/ligase domain-containing protein</fullName>
    </recommendedName>
</protein>
<dbReference type="PANTHER" id="PTHR24096">
    <property type="entry name" value="LONG-CHAIN-FATTY-ACID--COA LIGASE"/>
    <property type="match status" value="1"/>
</dbReference>
<dbReference type="InterPro" id="IPR001969">
    <property type="entry name" value="Aspartic_peptidase_AS"/>
</dbReference>
<comment type="caution">
    <text evidence="2">The sequence shown here is derived from an EMBL/GenBank/DDBJ whole genome shotgun (WGS) entry which is preliminary data.</text>
</comment>
<dbReference type="STRING" id="314276.OS145_01277"/>
<dbReference type="PROSITE" id="PS00141">
    <property type="entry name" value="ASP_PROTEASE"/>
    <property type="match status" value="1"/>
</dbReference>
<sequence length="486" mass="52645">MLDLLTLLKRHAHSPSIALRSATDTLTHRALWARVSGVASWLEGRSEQRIGLALENSFDWVIWDLACLQVNKVLIPIPSFFSAQQQQNVLLDSGAELLVGTHLDATLYEHLVNHGQAIANDCCSVLKLAKAPTSTALPKGTQKITYTSGSTGQPKGVCLSADGIAIVVDSLLQRLPSQLNSTHLVVMPLAVLLENIAGVYVTLALGAEVILLANHELGLMGASGLDAERFVKSIVHNQISTLVVPPALLEVICAAVEHWGVPARQFEFIAVGGARLASSLEQRAMDLRLPVVVGYGLSECASVVSLNNIQAERPLGSVGTLLPHVSTLIHEGELFIKNPLMLGYLGESGRTDDWFATGDLAHFDESGHLYIDGRKKNIIVTPYGRNVDPEWLETELATHPAIEQVCVSGDESSPLRALIVSQAADETIEAFIQTINATLPDYARIKTMRVLTQPFTVANQQLTGTGRLRRQAILKQYPLSESSTEY</sequence>
<evidence type="ECO:0000259" key="1">
    <source>
        <dbReference type="Pfam" id="PF00501"/>
    </source>
</evidence>
<dbReference type="InterPro" id="IPR000873">
    <property type="entry name" value="AMP-dep_synth/lig_dom"/>
</dbReference>
<dbReference type="InterPro" id="IPR042099">
    <property type="entry name" value="ANL_N_sf"/>
</dbReference>
<dbReference type="SUPFAM" id="SSF56801">
    <property type="entry name" value="Acetyl-CoA synthetase-like"/>
    <property type="match status" value="1"/>
</dbReference>
<dbReference type="Gene3D" id="3.40.50.12780">
    <property type="entry name" value="N-terminal domain of ligase-like"/>
    <property type="match status" value="1"/>
</dbReference>
<dbReference type="Gene3D" id="3.30.300.30">
    <property type="match status" value="1"/>
</dbReference>
<evidence type="ECO:0000313" key="3">
    <source>
        <dbReference type="Proteomes" id="UP000262878"/>
    </source>
</evidence>
<feature type="domain" description="AMP-dependent synthetase/ligase" evidence="1">
    <location>
        <begin position="16"/>
        <end position="344"/>
    </location>
</feature>
<dbReference type="Pfam" id="PF23562">
    <property type="entry name" value="AMP-binding_C_3"/>
    <property type="match status" value="1"/>
</dbReference>
<dbReference type="Proteomes" id="UP000262878">
    <property type="component" value="Unassembled WGS sequence"/>
</dbReference>
<dbReference type="EMBL" id="DMUP01000168">
    <property type="protein sequence ID" value="HAR56574.1"/>
    <property type="molecule type" value="Genomic_DNA"/>
</dbReference>
<dbReference type="InterPro" id="IPR020845">
    <property type="entry name" value="AMP-binding_CS"/>
</dbReference>
<dbReference type="GO" id="GO:0004190">
    <property type="term" value="F:aspartic-type endopeptidase activity"/>
    <property type="evidence" value="ECO:0007669"/>
    <property type="project" value="InterPro"/>
</dbReference>
<gene>
    <name evidence="2" type="ORF">DCR58_07285</name>
</gene>
<dbReference type="GO" id="GO:0016405">
    <property type="term" value="F:CoA-ligase activity"/>
    <property type="evidence" value="ECO:0007669"/>
    <property type="project" value="TreeGrafter"/>
</dbReference>
<dbReference type="PROSITE" id="PS00455">
    <property type="entry name" value="AMP_BINDING"/>
    <property type="match status" value="1"/>
</dbReference>
<proteinExistence type="predicted"/>
<reference evidence="2 3" key="1">
    <citation type="journal article" date="2018" name="Nat. Biotechnol.">
        <title>A standardized bacterial taxonomy based on genome phylogeny substantially revises the tree of life.</title>
        <authorList>
            <person name="Parks D.H."/>
            <person name="Chuvochina M."/>
            <person name="Waite D.W."/>
            <person name="Rinke C."/>
            <person name="Skarshewski A."/>
            <person name="Chaumeil P.A."/>
            <person name="Hugenholtz P."/>
        </authorList>
    </citation>
    <scope>NUCLEOTIDE SEQUENCE [LARGE SCALE GENOMIC DNA]</scope>
    <source>
        <strain evidence="2">UBA9360</strain>
    </source>
</reference>
<evidence type="ECO:0000313" key="2">
    <source>
        <dbReference type="EMBL" id="HAR56574.1"/>
    </source>
</evidence>
<name>A0A348WPW2_9GAMM</name>
<dbReference type="GO" id="GO:0006508">
    <property type="term" value="P:proteolysis"/>
    <property type="evidence" value="ECO:0007669"/>
    <property type="project" value="InterPro"/>
</dbReference>